<protein>
    <submittedName>
        <fullName evidence="1">Uncharacterized protein</fullName>
    </submittedName>
</protein>
<accession>A0AAE1B1K4</accession>
<evidence type="ECO:0000313" key="1">
    <source>
        <dbReference type="EMBL" id="KAK3798008.1"/>
    </source>
</evidence>
<sequence length="95" mass="10988">MKGGMLPSYKLFQSSDLVRVLEGREAGTGKGMVDVWDQRYGNDEDLLMSEKRPELNSSVWGFKNRSYNFSLRHLNARNRKVDYVVQDNLADRMSL</sequence>
<dbReference type="Proteomes" id="UP001283361">
    <property type="component" value="Unassembled WGS sequence"/>
</dbReference>
<comment type="caution">
    <text evidence="1">The sequence shown here is derived from an EMBL/GenBank/DDBJ whole genome shotgun (WGS) entry which is preliminary data.</text>
</comment>
<name>A0AAE1B1K4_9GAST</name>
<keyword evidence="2" id="KW-1185">Reference proteome</keyword>
<gene>
    <name evidence="1" type="ORF">RRG08_034569</name>
</gene>
<evidence type="ECO:0000313" key="2">
    <source>
        <dbReference type="Proteomes" id="UP001283361"/>
    </source>
</evidence>
<proteinExistence type="predicted"/>
<reference evidence="1" key="1">
    <citation type="journal article" date="2023" name="G3 (Bethesda)">
        <title>A reference genome for the long-term kleptoplast-retaining sea slug Elysia crispata morphotype clarki.</title>
        <authorList>
            <person name="Eastman K.E."/>
            <person name="Pendleton A.L."/>
            <person name="Shaikh M.A."/>
            <person name="Suttiyut T."/>
            <person name="Ogas R."/>
            <person name="Tomko P."/>
            <person name="Gavelis G."/>
            <person name="Widhalm J.R."/>
            <person name="Wisecaver J.H."/>
        </authorList>
    </citation>
    <scope>NUCLEOTIDE SEQUENCE</scope>
    <source>
        <strain evidence="1">ECLA1</strain>
    </source>
</reference>
<organism evidence="1 2">
    <name type="scientific">Elysia crispata</name>
    <name type="common">lettuce slug</name>
    <dbReference type="NCBI Taxonomy" id="231223"/>
    <lineage>
        <taxon>Eukaryota</taxon>
        <taxon>Metazoa</taxon>
        <taxon>Spiralia</taxon>
        <taxon>Lophotrochozoa</taxon>
        <taxon>Mollusca</taxon>
        <taxon>Gastropoda</taxon>
        <taxon>Heterobranchia</taxon>
        <taxon>Euthyneura</taxon>
        <taxon>Panpulmonata</taxon>
        <taxon>Sacoglossa</taxon>
        <taxon>Placobranchoidea</taxon>
        <taxon>Plakobranchidae</taxon>
        <taxon>Elysia</taxon>
    </lineage>
</organism>
<dbReference type="EMBL" id="JAWDGP010000724">
    <property type="protein sequence ID" value="KAK3798008.1"/>
    <property type="molecule type" value="Genomic_DNA"/>
</dbReference>
<dbReference type="AlphaFoldDB" id="A0AAE1B1K4"/>